<dbReference type="SUPFAM" id="SSF51695">
    <property type="entry name" value="PLC-like phosphodiesterases"/>
    <property type="match status" value="1"/>
</dbReference>
<gene>
    <name evidence="3" type="ORF">K491DRAFT_635379</name>
</gene>
<dbReference type="AlphaFoldDB" id="A0A6A6T159"/>
<keyword evidence="4" id="KW-1185">Reference proteome</keyword>
<dbReference type="PANTHER" id="PTHR31571">
    <property type="entry name" value="ALTERED INHERITANCE OF MITOCHONDRIA PROTEIN 6"/>
    <property type="match status" value="1"/>
</dbReference>
<dbReference type="Proteomes" id="UP000799324">
    <property type="component" value="Unassembled WGS sequence"/>
</dbReference>
<proteinExistence type="inferred from homology"/>
<reference evidence="3" key="1">
    <citation type="journal article" date="2020" name="Stud. Mycol.">
        <title>101 Dothideomycetes genomes: a test case for predicting lifestyles and emergence of pathogens.</title>
        <authorList>
            <person name="Haridas S."/>
            <person name="Albert R."/>
            <person name="Binder M."/>
            <person name="Bloem J."/>
            <person name="Labutti K."/>
            <person name="Salamov A."/>
            <person name="Andreopoulos B."/>
            <person name="Baker S."/>
            <person name="Barry K."/>
            <person name="Bills G."/>
            <person name="Bluhm B."/>
            <person name="Cannon C."/>
            <person name="Castanera R."/>
            <person name="Culley D."/>
            <person name="Daum C."/>
            <person name="Ezra D."/>
            <person name="Gonzalez J."/>
            <person name="Henrissat B."/>
            <person name="Kuo A."/>
            <person name="Liang C."/>
            <person name="Lipzen A."/>
            <person name="Lutzoni F."/>
            <person name="Magnuson J."/>
            <person name="Mondo S."/>
            <person name="Nolan M."/>
            <person name="Ohm R."/>
            <person name="Pangilinan J."/>
            <person name="Park H.-J."/>
            <person name="Ramirez L."/>
            <person name="Alfaro M."/>
            <person name="Sun H."/>
            <person name="Tritt A."/>
            <person name="Yoshinaga Y."/>
            <person name="Zwiers L.-H."/>
            <person name="Turgeon B."/>
            <person name="Goodwin S."/>
            <person name="Spatafora J."/>
            <person name="Crous P."/>
            <person name="Grigoriev I."/>
        </authorList>
    </citation>
    <scope>NUCLEOTIDE SEQUENCE</scope>
    <source>
        <strain evidence="3">CBS 122681</strain>
    </source>
</reference>
<dbReference type="EMBL" id="MU004398">
    <property type="protein sequence ID" value="KAF2652578.1"/>
    <property type="molecule type" value="Genomic_DNA"/>
</dbReference>
<organism evidence="3 4">
    <name type="scientific">Lophiostoma macrostomum CBS 122681</name>
    <dbReference type="NCBI Taxonomy" id="1314788"/>
    <lineage>
        <taxon>Eukaryota</taxon>
        <taxon>Fungi</taxon>
        <taxon>Dikarya</taxon>
        <taxon>Ascomycota</taxon>
        <taxon>Pezizomycotina</taxon>
        <taxon>Dothideomycetes</taxon>
        <taxon>Pleosporomycetidae</taxon>
        <taxon>Pleosporales</taxon>
        <taxon>Lophiostomataceae</taxon>
        <taxon>Lophiostoma</taxon>
    </lineage>
</organism>
<dbReference type="PANTHER" id="PTHR31571:SF1">
    <property type="entry name" value="ALTERED INHERITANCE OF MITOCHONDRIA PROTEIN 6"/>
    <property type="match status" value="1"/>
</dbReference>
<dbReference type="GO" id="GO:0008081">
    <property type="term" value="F:phosphoric diester hydrolase activity"/>
    <property type="evidence" value="ECO:0007669"/>
    <property type="project" value="InterPro"/>
</dbReference>
<evidence type="ECO:0000256" key="1">
    <source>
        <dbReference type="ARBA" id="ARBA00008858"/>
    </source>
</evidence>
<dbReference type="GO" id="GO:0006629">
    <property type="term" value="P:lipid metabolic process"/>
    <property type="evidence" value="ECO:0007669"/>
    <property type="project" value="InterPro"/>
</dbReference>
<evidence type="ECO:0000256" key="2">
    <source>
        <dbReference type="ARBA" id="ARBA00014286"/>
    </source>
</evidence>
<dbReference type="OrthoDB" id="4153866at2759"/>
<dbReference type="InterPro" id="IPR017946">
    <property type="entry name" value="PLC-like_Pdiesterase_TIM-brl"/>
</dbReference>
<name>A0A6A6T159_9PLEO</name>
<dbReference type="InterPro" id="IPR051236">
    <property type="entry name" value="HAT_RTT109-like"/>
</dbReference>
<evidence type="ECO:0000313" key="3">
    <source>
        <dbReference type="EMBL" id="KAF2652578.1"/>
    </source>
</evidence>
<protein>
    <recommendedName>
        <fullName evidence="2">Altered inheritance of mitochondria protein 6</fullName>
    </recommendedName>
</protein>
<evidence type="ECO:0000313" key="4">
    <source>
        <dbReference type="Proteomes" id="UP000799324"/>
    </source>
</evidence>
<accession>A0A6A6T159</accession>
<comment type="similarity">
    <text evidence="1">Belongs to the AIM6 family.</text>
</comment>
<sequence length="441" mass="47110">MKTTFAAAAAAFSSATYAATLQKREGISSCGSDWMAVNDVKTNHGAISRVGYNSAVNNFCNKAGGQTVPGNQYLTMATRIWADYGGDPTTTGLNEYVYFEIHNKLGSSHAVNAANCKTYLTTLSVSNSKCYGPDHQDTKGGTYQIGNSDVSYHALANKAPLDANAVDKTLIGGSAVATLGNGGKGNTLRPFPIDSFNDAVPVSCHSHNDYDRDYSLYSALEAGCISVEADVWPHGDKLTVGHTDPGANAATIQDLYLDPIKQLLDAHGGIFPTKIGQPFYLLVDFKGDASTTWDLLVKALQPLRDAGYLSHYDGSFKQGKLTVIGSGNAVVNGDKPAPIAKVNDASANPGRSIFVDAIIYKDMSNFDKSNTVYASANWGDSGASDSNKLNSQIKAAHDKGFLVRYYDISTNPSDWQTLFNAGVDRINVDNLQDVAAVDWHL</sequence>